<name>A0ACB9SKI4_HOLOL</name>
<evidence type="ECO:0000313" key="2">
    <source>
        <dbReference type="Proteomes" id="UP001056778"/>
    </source>
</evidence>
<organism evidence="1 2">
    <name type="scientific">Holotrichia oblita</name>
    <name type="common">Chafer beetle</name>
    <dbReference type="NCBI Taxonomy" id="644536"/>
    <lineage>
        <taxon>Eukaryota</taxon>
        <taxon>Metazoa</taxon>
        <taxon>Ecdysozoa</taxon>
        <taxon>Arthropoda</taxon>
        <taxon>Hexapoda</taxon>
        <taxon>Insecta</taxon>
        <taxon>Pterygota</taxon>
        <taxon>Neoptera</taxon>
        <taxon>Endopterygota</taxon>
        <taxon>Coleoptera</taxon>
        <taxon>Polyphaga</taxon>
        <taxon>Scarabaeiformia</taxon>
        <taxon>Scarabaeidae</taxon>
        <taxon>Melolonthinae</taxon>
        <taxon>Holotrichia</taxon>
    </lineage>
</organism>
<keyword evidence="1" id="KW-0240">DNA-directed RNA polymerase</keyword>
<accession>A0ACB9SKI4</accession>
<protein>
    <submittedName>
        <fullName evidence="1">Dna-directed rna polymerases i ii and iii subunit rpabc2</fullName>
    </submittedName>
</protein>
<keyword evidence="2" id="KW-1185">Reference proteome</keyword>
<sequence>MADDIAGPSRPKRTKYARHTSLSDKELISILEDDNVFASSSDDNIDCDDDSDFSCGGDDVIMSSTKNKYYKYTQENLNNALDAIKSGLPCATAAKKYNVPRTTLIGKIKGIYPENCRSGVSTILNPEEEELLEKWIINMGKLGFPVTKSQLTDSVALLVKNLKRPNNFADGRPGRHWFEGFLRRHPQITERVTQNLSTSRGAVTKPKIEKWFEEIDDFFKSSKINIVDPRRIFNTDESALFLSPKGNKVLVKKGSKTVYDRSGDDKECLTVLITVLKTTLDAITDLESIFKNSFRVCGLLPFNCSNVDYGKLLPSSELMDSTENKLTENADIVNHLKFFEKFIDPTVLGEFYDLRGGAWTGNEENRNLYYTWLKIFKGSGSHFETGVEKPSSLVIEFEDGFVLETGWENFLVSGSEIAAEDERSPLNDITAKNNNDYSSHENHTLEKENDQTNIDEGAPLKHITVEENKSYLGQEKYMPEMDKDQIHIENHVTPEKPLEQLSTVTEDSNILLHHITPEKKNTKDSDKICSQQNIENRISTVLPGVIVPSPFKNSMFWPNPSTSKKIKRKMNVKVPSVGTSDAWREYHLKKEEAKAKAETAKNENKRKREETKKIKECKRIEAQSKKKKPEKSNTKEQEEKSDIEDEICLPELTRATLSISDLAINNYIIVEYLNENYPGIIKDIKTDEVLVSTMEKSGLNRWKWPSVKDEIWYELHEVIQKIEPPLEINKRGFFEVQELLKCLRMCLTSISEQEKCRILQKFNNIGDHVAQNVYLCVYKRLLKYRPLIRNERDQIRKKFNFLYEVHVGEKALVVCREGFASLDGIGAKRVRNISTCKTLATTPTDKRGRHPTRKNKLPNNVVQNIDSHIQNFPYYIVHYGPCEERRRYLSSNLSVLKMYELFLEKHYPEVLCAAKQNENDLQKLNCEVKYSFYLQYFRNNYYYGFGRPRSDVCNTCEELEAKISHEKDPSLKRSYETKLKLHKKKGKLFYTNMQACLLEAKENEETNVLCFDFKQNIPCPHLSIGDVFYKRQLWLYVMSVYSDDGKNRCKCNQAGSSTTRCPLHDVERGDTNTMADNNEPEGCICYEPGPANRRCPLHEIDARNEVVADPFNDSLSEILEAVHFNTPDENPSQAIDNINIDIFPPIILIRAGAGNYLLATTRDNIETHNCVHLDQTYEHCDAKFFVLDRNSRSTYNKCCSGGNVVLVPLTRYPQELRRLFTGEHRLSREFKRNTYKQIYVKFLDTVHSWTALSPKRPRPKCVCSQRNNKSNKHCPTHDVDQPGSSTTRCPLYDVGRGDANATQVTQACDRTTQIPNTIPDSWTASSPKQPPPKCICSQPGSSTIRCPLHDVGRDNTNTMADDNVPHGCICYEPGPSSRRCPLHLIDTEDGVEEEGADRKGAVRKGVDGEEADREEAVKEEVDGEEAIKEEVDGEEADREGEDGEGVGKEGEDGKEEDVEEEDGAGENGQRRPL</sequence>
<comment type="caution">
    <text evidence="1">The sequence shown here is derived from an EMBL/GenBank/DDBJ whole genome shotgun (WGS) entry which is preliminary data.</text>
</comment>
<proteinExistence type="predicted"/>
<evidence type="ECO:0000313" key="1">
    <source>
        <dbReference type="EMBL" id="KAI4455633.1"/>
    </source>
</evidence>
<reference evidence="1" key="1">
    <citation type="submission" date="2022-04" db="EMBL/GenBank/DDBJ databases">
        <title>Chromosome-scale genome assembly of Holotrichia oblita Faldermann.</title>
        <authorList>
            <person name="Rongchong L."/>
        </authorList>
    </citation>
    <scope>NUCLEOTIDE SEQUENCE</scope>
    <source>
        <strain evidence="1">81SQS9</strain>
    </source>
</reference>
<keyword evidence="1" id="KW-0804">Transcription</keyword>
<gene>
    <name evidence="1" type="ORF">MML48_9g00001211</name>
</gene>
<dbReference type="Proteomes" id="UP001056778">
    <property type="component" value="Chromosome 9"/>
</dbReference>
<dbReference type="EMBL" id="CM043023">
    <property type="protein sequence ID" value="KAI4455633.1"/>
    <property type="molecule type" value="Genomic_DNA"/>
</dbReference>